<proteinExistence type="predicted"/>
<protein>
    <recommendedName>
        <fullName evidence="3">VOC domain-containing protein</fullName>
    </recommendedName>
</protein>
<sequence length="53" mass="5925">MRKGGRLSHPIQLNGFHHVAYRCKDAKETVECLNSTSDFGESLLNPAYFKGLS</sequence>
<dbReference type="EMBL" id="FOOU01000009">
    <property type="protein sequence ID" value="SFG57793.1"/>
    <property type="molecule type" value="Genomic_DNA"/>
</dbReference>
<evidence type="ECO:0000313" key="1">
    <source>
        <dbReference type="EMBL" id="SFG57793.1"/>
    </source>
</evidence>
<evidence type="ECO:0000313" key="2">
    <source>
        <dbReference type="Proteomes" id="UP000198623"/>
    </source>
</evidence>
<dbReference type="AlphaFoldDB" id="A0A1I2SYU5"/>
<evidence type="ECO:0008006" key="3">
    <source>
        <dbReference type="Google" id="ProtNLM"/>
    </source>
</evidence>
<accession>A0A1I2SYU5</accession>
<reference evidence="2" key="1">
    <citation type="submission" date="2016-10" db="EMBL/GenBank/DDBJ databases">
        <authorList>
            <person name="Varghese N."/>
            <person name="Submissions S."/>
        </authorList>
    </citation>
    <scope>NUCLEOTIDE SEQUENCE [LARGE SCALE GENOMIC DNA]</scope>
    <source>
        <strain evidence="2">CGMCC 1.10971</strain>
    </source>
</reference>
<dbReference type="Proteomes" id="UP000198623">
    <property type="component" value="Unassembled WGS sequence"/>
</dbReference>
<keyword evidence="2" id="KW-1185">Reference proteome</keyword>
<organism evidence="1 2">
    <name type="scientific">Neptunomonas qingdaonensis</name>
    <dbReference type="NCBI Taxonomy" id="1045558"/>
    <lineage>
        <taxon>Bacteria</taxon>
        <taxon>Pseudomonadati</taxon>
        <taxon>Pseudomonadota</taxon>
        <taxon>Gammaproteobacteria</taxon>
        <taxon>Oceanospirillales</taxon>
        <taxon>Oceanospirillaceae</taxon>
        <taxon>Neptunomonas</taxon>
    </lineage>
</organism>
<gene>
    <name evidence="1" type="ORF">SAMN05216175_1092</name>
</gene>
<name>A0A1I2SYU5_9GAMM</name>